<evidence type="ECO:0000313" key="1">
    <source>
        <dbReference type="EMBL" id="OWF50437.1"/>
    </source>
</evidence>
<organism evidence="1 2">
    <name type="scientific">Mizuhopecten yessoensis</name>
    <name type="common">Japanese scallop</name>
    <name type="synonym">Patinopecten yessoensis</name>
    <dbReference type="NCBI Taxonomy" id="6573"/>
    <lineage>
        <taxon>Eukaryota</taxon>
        <taxon>Metazoa</taxon>
        <taxon>Spiralia</taxon>
        <taxon>Lophotrochozoa</taxon>
        <taxon>Mollusca</taxon>
        <taxon>Bivalvia</taxon>
        <taxon>Autobranchia</taxon>
        <taxon>Pteriomorphia</taxon>
        <taxon>Pectinida</taxon>
        <taxon>Pectinoidea</taxon>
        <taxon>Pectinidae</taxon>
        <taxon>Mizuhopecten</taxon>
    </lineage>
</organism>
<gene>
    <name evidence="1" type="ORF">KP79_PYT00862</name>
</gene>
<dbReference type="Proteomes" id="UP000242188">
    <property type="component" value="Unassembled WGS sequence"/>
</dbReference>
<keyword evidence="2" id="KW-1185">Reference proteome</keyword>
<evidence type="ECO:0000313" key="2">
    <source>
        <dbReference type="Proteomes" id="UP000242188"/>
    </source>
</evidence>
<dbReference type="EMBL" id="NEDP02002601">
    <property type="protein sequence ID" value="OWF50437.1"/>
    <property type="molecule type" value="Genomic_DNA"/>
</dbReference>
<dbReference type="AlphaFoldDB" id="A0A210QNX5"/>
<proteinExistence type="predicted"/>
<accession>A0A210QNX5</accession>
<reference evidence="1 2" key="1">
    <citation type="journal article" date="2017" name="Nat. Ecol. Evol.">
        <title>Scallop genome provides insights into evolution of bilaterian karyotype and development.</title>
        <authorList>
            <person name="Wang S."/>
            <person name="Zhang J."/>
            <person name="Jiao W."/>
            <person name="Li J."/>
            <person name="Xun X."/>
            <person name="Sun Y."/>
            <person name="Guo X."/>
            <person name="Huan P."/>
            <person name="Dong B."/>
            <person name="Zhang L."/>
            <person name="Hu X."/>
            <person name="Sun X."/>
            <person name="Wang J."/>
            <person name="Zhao C."/>
            <person name="Wang Y."/>
            <person name="Wang D."/>
            <person name="Huang X."/>
            <person name="Wang R."/>
            <person name="Lv J."/>
            <person name="Li Y."/>
            <person name="Zhang Z."/>
            <person name="Liu B."/>
            <person name="Lu W."/>
            <person name="Hui Y."/>
            <person name="Liang J."/>
            <person name="Zhou Z."/>
            <person name="Hou R."/>
            <person name="Li X."/>
            <person name="Liu Y."/>
            <person name="Li H."/>
            <person name="Ning X."/>
            <person name="Lin Y."/>
            <person name="Zhao L."/>
            <person name="Xing Q."/>
            <person name="Dou J."/>
            <person name="Li Y."/>
            <person name="Mao J."/>
            <person name="Guo H."/>
            <person name="Dou H."/>
            <person name="Li T."/>
            <person name="Mu C."/>
            <person name="Jiang W."/>
            <person name="Fu Q."/>
            <person name="Fu X."/>
            <person name="Miao Y."/>
            <person name="Liu J."/>
            <person name="Yu Q."/>
            <person name="Li R."/>
            <person name="Liao H."/>
            <person name="Li X."/>
            <person name="Kong Y."/>
            <person name="Jiang Z."/>
            <person name="Chourrout D."/>
            <person name="Li R."/>
            <person name="Bao Z."/>
        </authorList>
    </citation>
    <scope>NUCLEOTIDE SEQUENCE [LARGE SCALE GENOMIC DNA]</scope>
    <source>
        <strain evidence="1 2">PY_sf001</strain>
    </source>
</reference>
<protein>
    <submittedName>
        <fullName evidence="1">Uncharacterized protein</fullName>
    </submittedName>
</protein>
<comment type="caution">
    <text evidence="1">The sequence shown here is derived from an EMBL/GenBank/DDBJ whole genome shotgun (WGS) entry which is preliminary data.</text>
</comment>
<sequence>MLMFYMDVQCVAIRASDYAAMLRSVRNAQEANVDVLERAAMDQVAAALTVAVPDVRSSAHVLVRP</sequence>
<name>A0A210QNX5_MIZYE</name>